<keyword evidence="4 6" id="KW-1133">Transmembrane helix</keyword>
<evidence type="ECO:0000313" key="8">
    <source>
        <dbReference type="EMBL" id="QKZ23938.1"/>
    </source>
</evidence>
<name>A0A7H8TLI8_STRCX</name>
<keyword evidence="5 6" id="KW-0472">Membrane</keyword>
<feature type="domain" description="GtrA/DPMS transmembrane" evidence="7">
    <location>
        <begin position="12"/>
        <end position="121"/>
    </location>
</feature>
<sequence length="144" mass="15575">MNARGLRQFASFAAIGVVNTAIYYAVYVTLNFRLPYLAAHAVGYAVAMSASFLLNSWITLRTKPTWRGFARYPLSGAVNFVASGVVLHLAVRALGMDENVAALVAGLLATPLSFLVARWAITAGRPFTPPAAETIRPHMHEGQR</sequence>
<proteinExistence type="inferred from homology"/>
<comment type="subcellular location">
    <subcellularLocation>
        <location evidence="1">Membrane</location>
        <topology evidence="1">Multi-pass membrane protein</topology>
    </subcellularLocation>
</comment>
<feature type="transmembrane region" description="Helical" evidence="6">
    <location>
        <begin position="72"/>
        <end position="94"/>
    </location>
</feature>
<evidence type="ECO:0000313" key="9">
    <source>
        <dbReference type="Proteomes" id="UP000509418"/>
    </source>
</evidence>
<dbReference type="PANTHER" id="PTHR38459">
    <property type="entry name" value="PROPHAGE BACTOPRENOL-LINKED GLUCOSE TRANSLOCASE HOMOLOG"/>
    <property type="match status" value="1"/>
</dbReference>
<feature type="transmembrane region" description="Helical" evidence="6">
    <location>
        <begin position="12"/>
        <end position="30"/>
    </location>
</feature>
<comment type="similarity">
    <text evidence="2">Belongs to the GtrA family.</text>
</comment>
<keyword evidence="3 6" id="KW-0812">Transmembrane</keyword>
<evidence type="ECO:0000256" key="1">
    <source>
        <dbReference type="ARBA" id="ARBA00004141"/>
    </source>
</evidence>
<evidence type="ECO:0000256" key="6">
    <source>
        <dbReference type="SAM" id="Phobius"/>
    </source>
</evidence>
<keyword evidence="9" id="KW-1185">Reference proteome</keyword>
<dbReference type="RefSeq" id="WP_176578538.1">
    <property type="nucleotide sequence ID" value="NZ_CBDRGH010000013.1"/>
</dbReference>
<organism evidence="8 9">
    <name type="scientific">Streptomyces chartreusis</name>
    <dbReference type="NCBI Taxonomy" id="1969"/>
    <lineage>
        <taxon>Bacteria</taxon>
        <taxon>Bacillati</taxon>
        <taxon>Actinomycetota</taxon>
        <taxon>Actinomycetes</taxon>
        <taxon>Kitasatosporales</taxon>
        <taxon>Streptomycetaceae</taxon>
        <taxon>Streptomyces</taxon>
    </lineage>
</organism>
<protein>
    <submittedName>
        <fullName evidence="8">GtrA family protein</fullName>
    </submittedName>
</protein>
<reference evidence="8 9" key="1">
    <citation type="submission" date="2020-06" db="EMBL/GenBank/DDBJ databases">
        <title>Genome mining for natural products.</title>
        <authorList>
            <person name="Zhang B."/>
            <person name="Shi J."/>
            <person name="Ge H."/>
        </authorList>
    </citation>
    <scope>NUCLEOTIDE SEQUENCE [LARGE SCALE GENOMIC DNA]</scope>
    <source>
        <strain evidence="8 9">NA02069</strain>
    </source>
</reference>
<dbReference type="Pfam" id="PF04138">
    <property type="entry name" value="GtrA_DPMS_TM"/>
    <property type="match status" value="1"/>
</dbReference>
<feature type="transmembrane region" description="Helical" evidence="6">
    <location>
        <begin position="100"/>
        <end position="121"/>
    </location>
</feature>
<accession>A0A7H8TLI8</accession>
<evidence type="ECO:0000256" key="5">
    <source>
        <dbReference type="ARBA" id="ARBA00023136"/>
    </source>
</evidence>
<gene>
    <name evidence="8" type="ORF">HUT05_45255</name>
</gene>
<dbReference type="GO" id="GO:0005886">
    <property type="term" value="C:plasma membrane"/>
    <property type="evidence" value="ECO:0007669"/>
    <property type="project" value="TreeGrafter"/>
</dbReference>
<dbReference type="InterPro" id="IPR007267">
    <property type="entry name" value="GtrA_DPMS_TM"/>
</dbReference>
<dbReference type="GO" id="GO:0000271">
    <property type="term" value="P:polysaccharide biosynthetic process"/>
    <property type="evidence" value="ECO:0007669"/>
    <property type="project" value="InterPro"/>
</dbReference>
<evidence type="ECO:0000256" key="3">
    <source>
        <dbReference type="ARBA" id="ARBA00022692"/>
    </source>
</evidence>
<dbReference type="Proteomes" id="UP000509418">
    <property type="component" value="Chromosome"/>
</dbReference>
<evidence type="ECO:0000256" key="2">
    <source>
        <dbReference type="ARBA" id="ARBA00009399"/>
    </source>
</evidence>
<evidence type="ECO:0000256" key="4">
    <source>
        <dbReference type="ARBA" id="ARBA00022989"/>
    </source>
</evidence>
<evidence type="ECO:0000259" key="7">
    <source>
        <dbReference type="Pfam" id="PF04138"/>
    </source>
</evidence>
<dbReference type="AlphaFoldDB" id="A0A7H8TLI8"/>
<dbReference type="PANTHER" id="PTHR38459:SF1">
    <property type="entry name" value="PROPHAGE BACTOPRENOL-LINKED GLUCOSE TRANSLOCASE HOMOLOG"/>
    <property type="match status" value="1"/>
</dbReference>
<dbReference type="EMBL" id="CP056041">
    <property type="protein sequence ID" value="QKZ23938.1"/>
    <property type="molecule type" value="Genomic_DNA"/>
</dbReference>
<feature type="transmembrane region" description="Helical" evidence="6">
    <location>
        <begin position="36"/>
        <end position="60"/>
    </location>
</feature>
<dbReference type="InterPro" id="IPR051401">
    <property type="entry name" value="GtrA_CellWall_Glycosyl"/>
</dbReference>